<evidence type="ECO:0008006" key="6">
    <source>
        <dbReference type="Google" id="ProtNLM"/>
    </source>
</evidence>
<evidence type="ECO:0000313" key="4">
    <source>
        <dbReference type="EMBL" id="MFC3766195.1"/>
    </source>
</evidence>
<keyword evidence="3" id="KW-0812">Transmembrane</keyword>
<dbReference type="Proteomes" id="UP001595699">
    <property type="component" value="Unassembled WGS sequence"/>
</dbReference>
<dbReference type="RefSeq" id="WP_205117584.1">
    <property type="nucleotide sequence ID" value="NZ_JAFBCM010000001.1"/>
</dbReference>
<keyword evidence="2 3" id="KW-0472">Membrane</keyword>
<comment type="subcellular location">
    <subcellularLocation>
        <location evidence="1">Membrane</location>
    </subcellularLocation>
</comment>
<evidence type="ECO:0000256" key="2">
    <source>
        <dbReference type="ARBA" id="ARBA00023136"/>
    </source>
</evidence>
<sequence>MAVGRSDRAMSPRSVLVLVLAILVAGALVAVAFLTVLVVRDQRSADARTDALRIARQLTVNFTTLDYRTFDENAANVVSLSSGDFRSQFRNATADLKKQVAANKTVSRGEVLEAGLVSFDPDSARALVVADASVTNVAAPKGSVKHYRMQLDLVRERAGWRVVDLQFVG</sequence>
<gene>
    <name evidence="4" type="ORF">ACFOUW_35565</name>
</gene>
<evidence type="ECO:0000256" key="3">
    <source>
        <dbReference type="SAM" id="Phobius"/>
    </source>
</evidence>
<reference evidence="5" key="1">
    <citation type="journal article" date="2019" name="Int. J. Syst. Evol. Microbiol.">
        <title>The Global Catalogue of Microorganisms (GCM) 10K type strain sequencing project: providing services to taxonomists for standard genome sequencing and annotation.</title>
        <authorList>
            <consortium name="The Broad Institute Genomics Platform"/>
            <consortium name="The Broad Institute Genome Sequencing Center for Infectious Disease"/>
            <person name="Wu L."/>
            <person name="Ma J."/>
        </authorList>
    </citation>
    <scope>NUCLEOTIDE SEQUENCE [LARGE SCALE GENOMIC DNA]</scope>
    <source>
        <strain evidence="5">CGMCC 4.7241</strain>
    </source>
</reference>
<evidence type="ECO:0000256" key="1">
    <source>
        <dbReference type="ARBA" id="ARBA00004370"/>
    </source>
</evidence>
<dbReference type="EMBL" id="JBHRZH010000050">
    <property type="protein sequence ID" value="MFC3766195.1"/>
    <property type="molecule type" value="Genomic_DNA"/>
</dbReference>
<protein>
    <recommendedName>
        <fullName evidence="6">Mce-associated membrane protein</fullName>
    </recommendedName>
</protein>
<organism evidence="4 5">
    <name type="scientific">Tenggerimyces flavus</name>
    <dbReference type="NCBI Taxonomy" id="1708749"/>
    <lineage>
        <taxon>Bacteria</taxon>
        <taxon>Bacillati</taxon>
        <taxon>Actinomycetota</taxon>
        <taxon>Actinomycetes</taxon>
        <taxon>Propionibacteriales</taxon>
        <taxon>Nocardioidaceae</taxon>
        <taxon>Tenggerimyces</taxon>
    </lineage>
</organism>
<keyword evidence="5" id="KW-1185">Reference proteome</keyword>
<keyword evidence="3" id="KW-1133">Transmembrane helix</keyword>
<comment type="caution">
    <text evidence="4">The sequence shown here is derived from an EMBL/GenBank/DDBJ whole genome shotgun (WGS) entry which is preliminary data.</text>
</comment>
<proteinExistence type="predicted"/>
<name>A0ABV7YPW9_9ACTN</name>
<feature type="transmembrane region" description="Helical" evidence="3">
    <location>
        <begin position="15"/>
        <end position="39"/>
    </location>
</feature>
<dbReference type="PANTHER" id="PTHR37042:SF4">
    <property type="entry name" value="OUTER MEMBRANE PROTEIN RV1973"/>
    <property type="match status" value="1"/>
</dbReference>
<accession>A0ABV7YPW9</accession>
<dbReference type="PANTHER" id="PTHR37042">
    <property type="entry name" value="OUTER MEMBRANE PROTEIN RV1973"/>
    <property type="match status" value="1"/>
</dbReference>
<evidence type="ECO:0000313" key="5">
    <source>
        <dbReference type="Proteomes" id="UP001595699"/>
    </source>
</evidence>